<proteinExistence type="predicted"/>
<keyword evidence="1" id="KW-0812">Transmembrane</keyword>
<reference evidence="2 3" key="1">
    <citation type="journal article" date="2010" name="Stand. Genomic Sci.">
        <title>Complete genome sequence of Coraliomargarita akajimensis type strain (04OKA010-24).</title>
        <authorList>
            <person name="Mavromatis K."/>
            <person name="Abt B."/>
            <person name="Brambilla E."/>
            <person name="Lapidus A."/>
            <person name="Copeland A."/>
            <person name="Deshpande S."/>
            <person name="Nolan M."/>
            <person name="Lucas S."/>
            <person name="Tice H."/>
            <person name="Cheng J.F."/>
            <person name="Han C."/>
            <person name="Detter J.C."/>
            <person name="Woyke T."/>
            <person name="Goodwin L."/>
            <person name="Pitluck S."/>
            <person name="Held B."/>
            <person name="Brettin T."/>
            <person name="Tapia R."/>
            <person name="Ivanova N."/>
            <person name="Mikhailova N."/>
            <person name="Pati A."/>
            <person name="Liolios K."/>
            <person name="Chen A."/>
            <person name="Palaniappan K."/>
            <person name="Land M."/>
            <person name="Hauser L."/>
            <person name="Chang Y.J."/>
            <person name="Jeffries C.D."/>
            <person name="Rohde M."/>
            <person name="Goker M."/>
            <person name="Bristow J."/>
            <person name="Eisen J.A."/>
            <person name="Markowitz V."/>
            <person name="Hugenholtz P."/>
            <person name="Klenk H.P."/>
            <person name="Kyrpides N.C."/>
        </authorList>
    </citation>
    <scope>NUCLEOTIDE SEQUENCE [LARGE SCALE GENOMIC DNA]</scope>
    <source>
        <strain evidence="3">DSM 45221 / IAM 15411 / JCM 23193 / KCTC 12865</strain>
    </source>
</reference>
<dbReference type="AlphaFoldDB" id="D5EI79"/>
<keyword evidence="1" id="KW-1133">Transmembrane helix</keyword>
<evidence type="ECO:0000313" key="2">
    <source>
        <dbReference type="EMBL" id="ADE56119.1"/>
    </source>
</evidence>
<accession>D5EI79</accession>
<dbReference type="HOGENOM" id="CLU_2648321_0_0_0"/>
<evidence type="ECO:0000256" key="1">
    <source>
        <dbReference type="SAM" id="Phobius"/>
    </source>
</evidence>
<keyword evidence="1" id="KW-0472">Membrane</keyword>
<sequence length="76" mass="8722">MKTKPPAFNLFWWILFSLIGLYGMASGQAYPKGVKIEEGMHVRLVGLLIFSMGIVLIWNHLKRTREAKESTQTKEN</sequence>
<gene>
    <name evidence="2" type="ordered locus">Caka_3106</name>
</gene>
<dbReference type="Proteomes" id="UP000000925">
    <property type="component" value="Chromosome"/>
</dbReference>
<dbReference type="KEGG" id="caa:Caka_3106"/>
<keyword evidence="3" id="KW-1185">Reference proteome</keyword>
<feature type="transmembrane region" description="Helical" evidence="1">
    <location>
        <begin position="39"/>
        <end position="58"/>
    </location>
</feature>
<protein>
    <submittedName>
        <fullName evidence="2">Uncharacterized protein</fullName>
    </submittedName>
</protein>
<evidence type="ECO:0000313" key="3">
    <source>
        <dbReference type="Proteomes" id="UP000000925"/>
    </source>
</evidence>
<dbReference type="EMBL" id="CP001998">
    <property type="protein sequence ID" value="ADE56119.1"/>
    <property type="molecule type" value="Genomic_DNA"/>
</dbReference>
<dbReference type="STRING" id="583355.Caka_3106"/>
<organism evidence="2 3">
    <name type="scientific">Coraliomargarita akajimensis (strain DSM 45221 / IAM 15411 / JCM 23193 / KCTC 12865 / 04OKA010-24)</name>
    <dbReference type="NCBI Taxonomy" id="583355"/>
    <lineage>
        <taxon>Bacteria</taxon>
        <taxon>Pseudomonadati</taxon>
        <taxon>Verrucomicrobiota</taxon>
        <taxon>Opitutia</taxon>
        <taxon>Puniceicoccales</taxon>
        <taxon>Coraliomargaritaceae</taxon>
        <taxon>Coraliomargarita</taxon>
    </lineage>
</organism>
<name>D5EI79_CORAD</name>